<evidence type="ECO:0000313" key="2">
    <source>
        <dbReference type="Proteomes" id="UP000295334"/>
    </source>
</evidence>
<sequence>MNDRLQRIEFFSLYELYLQKNEEFRRAVHARSAPAHLDELRSSINHIFTRLHEKRGFHRRSATDGRSAP</sequence>
<dbReference type="OrthoDB" id="9941708at2"/>
<dbReference type="EMBL" id="SJZI01000042">
    <property type="protein sequence ID" value="TCJ14000.1"/>
    <property type="molecule type" value="Genomic_DNA"/>
</dbReference>
<accession>A0A4R1BAM9</accession>
<dbReference type="AlphaFoldDB" id="A0A4R1BAM9"/>
<comment type="caution">
    <text evidence="1">The sequence shown here is derived from an EMBL/GenBank/DDBJ whole genome shotgun (WGS) entry which is preliminary data.</text>
</comment>
<dbReference type="Proteomes" id="UP000295334">
    <property type="component" value="Unassembled WGS sequence"/>
</dbReference>
<dbReference type="RefSeq" id="WP_131448691.1">
    <property type="nucleotide sequence ID" value="NZ_SJZI01000042.1"/>
</dbReference>
<gene>
    <name evidence="1" type="ORF">EPD60_08265</name>
</gene>
<evidence type="ECO:0000313" key="1">
    <source>
        <dbReference type="EMBL" id="TCJ14000.1"/>
    </source>
</evidence>
<organism evidence="1 2">
    <name type="scientific">Flaviaesturariibacter flavus</name>
    <dbReference type="NCBI Taxonomy" id="2502780"/>
    <lineage>
        <taxon>Bacteria</taxon>
        <taxon>Pseudomonadati</taxon>
        <taxon>Bacteroidota</taxon>
        <taxon>Chitinophagia</taxon>
        <taxon>Chitinophagales</taxon>
        <taxon>Chitinophagaceae</taxon>
        <taxon>Flaviaestuariibacter</taxon>
    </lineage>
</organism>
<name>A0A4R1BAM9_9BACT</name>
<protein>
    <submittedName>
        <fullName evidence="1">Uncharacterized protein</fullName>
    </submittedName>
</protein>
<keyword evidence="2" id="KW-1185">Reference proteome</keyword>
<reference evidence="1 2" key="1">
    <citation type="submission" date="2019-03" db="EMBL/GenBank/DDBJ databases">
        <authorList>
            <person name="Kim M.K.M."/>
        </authorList>
    </citation>
    <scope>NUCLEOTIDE SEQUENCE [LARGE SCALE GENOMIC DNA]</scope>
    <source>
        <strain evidence="1 2">17J68-12</strain>
    </source>
</reference>
<proteinExistence type="predicted"/>